<dbReference type="PANTHER" id="PTHR23416:SF23">
    <property type="entry name" value="ACETYLTRANSFERASE C18B11.09C-RELATED"/>
    <property type="match status" value="1"/>
</dbReference>
<dbReference type="RefSeq" id="WP_016444244.1">
    <property type="nucleotide sequence ID" value="NZ_KE150266.1"/>
</dbReference>
<gene>
    <name evidence="6" type="ORF">HMPREF9238_00893</name>
</gene>
<dbReference type="FunFam" id="2.160.10.10:FF:000025">
    <property type="entry name" value="Hexapeptide-repeat containing-acetyltransferase"/>
    <property type="match status" value="1"/>
</dbReference>
<dbReference type="CDD" id="cd03357">
    <property type="entry name" value="LbH_MAT_GAT"/>
    <property type="match status" value="1"/>
</dbReference>
<keyword evidence="2" id="KW-0808">Transferase</keyword>
<keyword evidence="3" id="KW-0677">Repeat</keyword>
<dbReference type="GO" id="GO:0005829">
    <property type="term" value="C:cytosol"/>
    <property type="evidence" value="ECO:0007669"/>
    <property type="project" value="TreeGrafter"/>
</dbReference>
<dbReference type="InterPro" id="IPR001451">
    <property type="entry name" value="Hexapep"/>
</dbReference>
<dbReference type="InterPro" id="IPR051159">
    <property type="entry name" value="Hexapeptide_acetyltransf"/>
</dbReference>
<organism evidence="6 7">
    <name type="scientific">Gleimia europaea ACS-120-V-Col10b</name>
    <dbReference type="NCBI Taxonomy" id="883069"/>
    <lineage>
        <taxon>Bacteria</taxon>
        <taxon>Bacillati</taxon>
        <taxon>Actinomycetota</taxon>
        <taxon>Actinomycetes</taxon>
        <taxon>Actinomycetales</taxon>
        <taxon>Actinomycetaceae</taxon>
        <taxon>Gleimia</taxon>
    </lineage>
</organism>
<sequence length="212" mass="23547">MAAYFSEEEVRRRIEERELYCDAYEGLEGLKSERDRAKRLVARFNQTTVDDEALRKELIAELFGQSASNAFLEPPISVAYGYRTTFSGNAYANTGLTLVDDYEIHIGNNVMFGPNVTLTSTNHPIHPQLRRDGTQFSAPITIEDDVWIGAHAVVLPGITIGKGSIVGAGAVVTKNVPPMCVVAGVPARIIRRITDEDLEWEYREPGTLEFND</sequence>
<accession>A0A9W5REQ0</accession>
<dbReference type="PANTHER" id="PTHR23416">
    <property type="entry name" value="SIALIC ACID SYNTHASE-RELATED"/>
    <property type="match status" value="1"/>
</dbReference>
<dbReference type="InterPro" id="IPR018357">
    <property type="entry name" value="Hexapep_transf_CS"/>
</dbReference>
<dbReference type="AlphaFoldDB" id="A0A9W5REQ0"/>
<dbReference type="InterPro" id="IPR011004">
    <property type="entry name" value="Trimer_LpxA-like_sf"/>
</dbReference>
<dbReference type="OrthoDB" id="2643438at2"/>
<evidence type="ECO:0000256" key="3">
    <source>
        <dbReference type="ARBA" id="ARBA00022737"/>
    </source>
</evidence>
<dbReference type="Pfam" id="PF12464">
    <property type="entry name" value="Mac"/>
    <property type="match status" value="1"/>
</dbReference>
<dbReference type="GO" id="GO:0016407">
    <property type="term" value="F:acetyltransferase activity"/>
    <property type="evidence" value="ECO:0007669"/>
    <property type="project" value="InterPro"/>
</dbReference>
<comment type="caution">
    <text evidence="6">The sequence shown here is derived from an EMBL/GenBank/DDBJ whole genome shotgun (WGS) entry which is preliminary data.</text>
</comment>
<name>A0A9W5REQ0_9ACTO</name>
<dbReference type="GO" id="GO:0008374">
    <property type="term" value="F:O-acyltransferase activity"/>
    <property type="evidence" value="ECO:0007669"/>
    <property type="project" value="TreeGrafter"/>
</dbReference>
<feature type="domain" description="Maltose/galactoside acetyltransferase" evidence="5">
    <location>
        <begin position="15"/>
        <end position="68"/>
    </location>
</feature>
<evidence type="ECO:0000256" key="2">
    <source>
        <dbReference type="ARBA" id="ARBA00022679"/>
    </source>
</evidence>
<keyword evidence="4" id="KW-0012">Acyltransferase</keyword>
<dbReference type="Gene3D" id="2.160.10.10">
    <property type="entry name" value="Hexapeptide repeat proteins"/>
    <property type="match status" value="1"/>
</dbReference>
<evidence type="ECO:0000259" key="5">
    <source>
        <dbReference type="SMART" id="SM01266"/>
    </source>
</evidence>
<evidence type="ECO:0000256" key="1">
    <source>
        <dbReference type="ARBA" id="ARBA00007274"/>
    </source>
</evidence>
<comment type="similarity">
    <text evidence="1">Belongs to the transferase hexapeptide repeat family.</text>
</comment>
<evidence type="ECO:0000313" key="7">
    <source>
        <dbReference type="Proteomes" id="UP000014387"/>
    </source>
</evidence>
<dbReference type="InterPro" id="IPR024688">
    <property type="entry name" value="Mac_dom"/>
</dbReference>
<evidence type="ECO:0000256" key="4">
    <source>
        <dbReference type="ARBA" id="ARBA00023315"/>
    </source>
</evidence>
<dbReference type="Proteomes" id="UP000014387">
    <property type="component" value="Unassembled WGS sequence"/>
</dbReference>
<dbReference type="SMART" id="SM01266">
    <property type="entry name" value="Mac"/>
    <property type="match status" value="1"/>
</dbReference>
<keyword evidence="7" id="KW-1185">Reference proteome</keyword>
<dbReference type="Pfam" id="PF00132">
    <property type="entry name" value="Hexapep"/>
    <property type="match status" value="1"/>
</dbReference>
<dbReference type="PROSITE" id="PS00101">
    <property type="entry name" value="HEXAPEP_TRANSFERASES"/>
    <property type="match status" value="1"/>
</dbReference>
<protein>
    <recommendedName>
        <fullName evidence="5">Maltose/galactoside acetyltransferase domain-containing protein</fullName>
    </recommendedName>
</protein>
<evidence type="ECO:0000313" key="6">
    <source>
        <dbReference type="EMBL" id="EPD31133.1"/>
    </source>
</evidence>
<reference evidence="6 7" key="1">
    <citation type="submission" date="2013-05" db="EMBL/GenBank/DDBJ databases">
        <title>The Genome Sequence of Actinomyces europaeus ACS-120-V-COL10B.</title>
        <authorList>
            <consortium name="The Broad Institute Genomics Platform"/>
            <person name="Earl A."/>
            <person name="Ward D."/>
            <person name="Feldgarden M."/>
            <person name="Gevers D."/>
            <person name="Saerens B."/>
            <person name="Vaneechoutte M."/>
            <person name="Walker B."/>
            <person name="Young S."/>
            <person name="Zeng Q."/>
            <person name="Gargeya S."/>
            <person name="Fitzgerald M."/>
            <person name="Haas B."/>
            <person name="Abouelleil A."/>
            <person name="Allen A.W."/>
            <person name="Alvarado L."/>
            <person name="Arachchi H.M."/>
            <person name="Berlin A.M."/>
            <person name="Chapman S.B."/>
            <person name="Gainer-Dewar J."/>
            <person name="Goldberg J."/>
            <person name="Griggs A."/>
            <person name="Gujja S."/>
            <person name="Hansen M."/>
            <person name="Howarth C."/>
            <person name="Imamovic A."/>
            <person name="Ireland A."/>
            <person name="Larimer J."/>
            <person name="McCowan C."/>
            <person name="Murphy C."/>
            <person name="Pearson M."/>
            <person name="Poon T.W."/>
            <person name="Priest M."/>
            <person name="Roberts A."/>
            <person name="Saif S."/>
            <person name="Shea T."/>
            <person name="Sisk P."/>
            <person name="Sykes S."/>
            <person name="Wortman J."/>
            <person name="Nusbaum C."/>
            <person name="Birren B."/>
        </authorList>
    </citation>
    <scope>NUCLEOTIDE SEQUENCE [LARGE SCALE GENOMIC DNA]</scope>
    <source>
        <strain evidence="6 7">ACS-120-V-Col10b</strain>
    </source>
</reference>
<dbReference type="EMBL" id="AGWN01000001">
    <property type="protein sequence ID" value="EPD31133.1"/>
    <property type="molecule type" value="Genomic_DNA"/>
</dbReference>
<proteinExistence type="inferred from homology"/>
<dbReference type="SUPFAM" id="SSF51161">
    <property type="entry name" value="Trimeric LpxA-like enzymes"/>
    <property type="match status" value="1"/>
</dbReference>